<keyword evidence="8" id="KW-1185">Reference proteome</keyword>
<name>A0ABY4HLD3_9FLAO</name>
<reference evidence="7" key="2">
    <citation type="submission" date="2022-04" db="EMBL/GenBank/DDBJ databases">
        <title>Complete Genome Sequence of Flavobacterium sediminilitoris YSM-43, Isolated from a Tidal Sediment.</title>
        <authorList>
            <person name="Lee P.A."/>
        </authorList>
    </citation>
    <scope>NUCLEOTIDE SEQUENCE</scope>
    <source>
        <strain evidence="7">YSM-43</strain>
    </source>
</reference>
<evidence type="ECO:0000256" key="4">
    <source>
        <dbReference type="ARBA" id="ARBA00022989"/>
    </source>
</evidence>
<keyword evidence="3 6" id="KW-0812">Transmembrane</keyword>
<dbReference type="Proteomes" id="UP000830454">
    <property type="component" value="Chromosome"/>
</dbReference>
<accession>A0ABY4HLD3</accession>
<gene>
    <name evidence="7" type="ORF">LXD69_15915</name>
</gene>
<protein>
    <submittedName>
        <fullName evidence="7">Cytochrome C oxidase subunit IV family protein</fullName>
    </submittedName>
</protein>
<feature type="transmembrane region" description="Helical" evidence="6">
    <location>
        <begin position="30"/>
        <end position="51"/>
    </location>
</feature>
<keyword evidence="4 6" id="KW-1133">Transmembrane helix</keyword>
<evidence type="ECO:0000313" key="8">
    <source>
        <dbReference type="Proteomes" id="UP000830454"/>
    </source>
</evidence>
<evidence type="ECO:0000256" key="3">
    <source>
        <dbReference type="ARBA" id="ARBA00022692"/>
    </source>
</evidence>
<dbReference type="EMBL" id="CP090145">
    <property type="protein sequence ID" value="UOX33505.1"/>
    <property type="molecule type" value="Genomic_DNA"/>
</dbReference>
<evidence type="ECO:0000256" key="6">
    <source>
        <dbReference type="SAM" id="Phobius"/>
    </source>
</evidence>
<keyword evidence="2" id="KW-1003">Cell membrane</keyword>
<keyword evidence="5 6" id="KW-0472">Membrane</keyword>
<dbReference type="Pfam" id="PF03626">
    <property type="entry name" value="COX4_pro"/>
    <property type="match status" value="1"/>
</dbReference>
<evidence type="ECO:0000256" key="5">
    <source>
        <dbReference type="ARBA" id="ARBA00023136"/>
    </source>
</evidence>
<proteinExistence type="predicted"/>
<evidence type="ECO:0000256" key="2">
    <source>
        <dbReference type="ARBA" id="ARBA00022475"/>
    </source>
</evidence>
<evidence type="ECO:0000313" key="7">
    <source>
        <dbReference type="EMBL" id="UOX33505.1"/>
    </source>
</evidence>
<reference evidence="7" key="1">
    <citation type="submission" date="2021-12" db="EMBL/GenBank/DDBJ databases">
        <authorList>
            <person name="Cha I.-T."/>
            <person name="Lee K.-E."/>
            <person name="Park S.-J."/>
        </authorList>
    </citation>
    <scope>NUCLEOTIDE SEQUENCE</scope>
    <source>
        <strain evidence="7">YSM-43</strain>
    </source>
</reference>
<dbReference type="InterPro" id="IPR005171">
    <property type="entry name" value="Cyt_c_oxidase_su4_prok"/>
</dbReference>
<feature type="transmembrane region" description="Helical" evidence="6">
    <location>
        <begin position="7"/>
        <end position="24"/>
    </location>
</feature>
<evidence type="ECO:0000256" key="1">
    <source>
        <dbReference type="ARBA" id="ARBA00004651"/>
    </source>
</evidence>
<organism evidence="7 8">
    <name type="scientific">Flavobacterium sediminilitoris</name>
    <dbReference type="NCBI Taxonomy" id="2024526"/>
    <lineage>
        <taxon>Bacteria</taxon>
        <taxon>Pseudomonadati</taxon>
        <taxon>Bacteroidota</taxon>
        <taxon>Flavobacteriia</taxon>
        <taxon>Flavobacteriales</taxon>
        <taxon>Flavobacteriaceae</taxon>
        <taxon>Flavobacterium</taxon>
    </lineage>
</organism>
<sequence length="79" mass="8901">MKKQLTKVYIVLIILTVLTAFLSNNNTSKIITIAILLISSIKFLVVTFQFMELKKANSAWKVSLSLFLFVLIGIITLII</sequence>
<feature type="transmembrane region" description="Helical" evidence="6">
    <location>
        <begin position="58"/>
        <end position="78"/>
    </location>
</feature>
<dbReference type="RefSeq" id="WP_045971631.1">
    <property type="nucleotide sequence ID" value="NZ_CP090145.1"/>
</dbReference>
<comment type="subcellular location">
    <subcellularLocation>
        <location evidence="1">Cell membrane</location>
        <topology evidence="1">Multi-pass membrane protein</topology>
    </subcellularLocation>
</comment>